<evidence type="ECO:0000313" key="4">
    <source>
        <dbReference type="Proteomes" id="UP000297706"/>
    </source>
</evidence>
<name>A0A4Y9VV97_9PROT</name>
<protein>
    <recommendedName>
        <fullName evidence="2">PBP domain-containing protein</fullName>
    </recommendedName>
</protein>
<dbReference type="OrthoDB" id="5368589at2"/>
<keyword evidence="4" id="KW-1185">Reference proteome</keyword>
<evidence type="ECO:0000259" key="2">
    <source>
        <dbReference type="Pfam" id="PF12849"/>
    </source>
</evidence>
<feature type="chain" id="PRO_5021425163" description="PBP domain-containing protein" evidence="1">
    <location>
        <begin position="23"/>
        <end position="150"/>
    </location>
</feature>
<dbReference type="Gene3D" id="3.40.190.10">
    <property type="entry name" value="Periplasmic binding protein-like II"/>
    <property type="match status" value="1"/>
</dbReference>
<evidence type="ECO:0000313" key="3">
    <source>
        <dbReference type="EMBL" id="TFW72979.1"/>
    </source>
</evidence>
<dbReference type="AlphaFoldDB" id="A0A4Y9VV97"/>
<organism evidence="3 4">
    <name type="scientific">Methylotenera oryzisoli</name>
    <dbReference type="NCBI Taxonomy" id="2080758"/>
    <lineage>
        <taxon>Bacteria</taxon>
        <taxon>Pseudomonadati</taxon>
        <taxon>Pseudomonadota</taxon>
        <taxon>Betaproteobacteria</taxon>
        <taxon>Nitrosomonadales</taxon>
        <taxon>Methylophilaceae</taxon>
        <taxon>Methylotenera</taxon>
    </lineage>
</organism>
<sequence length="150" mass="16736">MRIWQLIIFIQIVLFLHPPALAASVDTNAGSKVAVIASSSFNPGVISANTLRAIFVMNQTKWSDGTPVKVYVFSDSNPTHEVFSKEVLKFFPRQLRRAWDRQVFAGLGQYPEQVSSTQEMLAKVKATPGSVGYLLLQEVNQDVRILQISQ</sequence>
<feature type="signal peptide" evidence="1">
    <location>
        <begin position="1"/>
        <end position="22"/>
    </location>
</feature>
<dbReference type="EMBL" id="PQVH01000002">
    <property type="protein sequence ID" value="TFW72979.1"/>
    <property type="molecule type" value="Genomic_DNA"/>
</dbReference>
<dbReference type="Pfam" id="PF12849">
    <property type="entry name" value="PBP_like_2"/>
    <property type="match status" value="1"/>
</dbReference>
<gene>
    <name evidence="3" type="ORF">C3Y98_01070</name>
</gene>
<feature type="domain" description="PBP" evidence="2">
    <location>
        <begin position="32"/>
        <end position="138"/>
    </location>
</feature>
<keyword evidence="1" id="KW-0732">Signal</keyword>
<accession>A0A4Y9VV97</accession>
<evidence type="ECO:0000256" key="1">
    <source>
        <dbReference type="SAM" id="SignalP"/>
    </source>
</evidence>
<dbReference type="InterPro" id="IPR024370">
    <property type="entry name" value="PBP_domain"/>
</dbReference>
<proteinExistence type="predicted"/>
<comment type="caution">
    <text evidence="3">The sequence shown here is derived from an EMBL/GenBank/DDBJ whole genome shotgun (WGS) entry which is preliminary data.</text>
</comment>
<reference evidence="3 4" key="1">
    <citation type="submission" date="2018-02" db="EMBL/GenBank/DDBJ databases">
        <title>A novel lanthanide dependent methylotroph, Methylotenera sp. La3113.</title>
        <authorList>
            <person name="Lv H."/>
            <person name="Tani A."/>
        </authorList>
    </citation>
    <scope>NUCLEOTIDE SEQUENCE [LARGE SCALE GENOMIC DNA]</scope>
    <source>
        <strain evidence="3 4">La3113</strain>
    </source>
</reference>
<dbReference type="RefSeq" id="WP_135276287.1">
    <property type="nucleotide sequence ID" value="NZ_PQVH01000002.1"/>
</dbReference>
<dbReference type="Proteomes" id="UP000297706">
    <property type="component" value="Unassembled WGS sequence"/>
</dbReference>
<dbReference type="SUPFAM" id="SSF53850">
    <property type="entry name" value="Periplasmic binding protein-like II"/>
    <property type="match status" value="1"/>
</dbReference>